<comment type="caution">
    <text evidence="2">The sequence shown here is derived from an EMBL/GenBank/DDBJ whole genome shotgun (WGS) entry which is preliminary data.</text>
</comment>
<evidence type="ECO:0000313" key="3">
    <source>
        <dbReference type="Proteomes" id="UP001497497"/>
    </source>
</evidence>
<dbReference type="AlphaFoldDB" id="A0AAV2IE57"/>
<name>A0AAV2IE57_LYMST</name>
<protein>
    <submittedName>
        <fullName evidence="2">Uncharacterized protein</fullName>
    </submittedName>
</protein>
<accession>A0AAV2IE57</accession>
<gene>
    <name evidence="2" type="ORF">GSLYS_00017424001</name>
</gene>
<feature type="region of interest" description="Disordered" evidence="1">
    <location>
        <begin position="94"/>
        <end position="114"/>
    </location>
</feature>
<evidence type="ECO:0000313" key="2">
    <source>
        <dbReference type="EMBL" id="CAL1543911.1"/>
    </source>
</evidence>
<organism evidence="2 3">
    <name type="scientific">Lymnaea stagnalis</name>
    <name type="common">Great pond snail</name>
    <name type="synonym">Helix stagnalis</name>
    <dbReference type="NCBI Taxonomy" id="6523"/>
    <lineage>
        <taxon>Eukaryota</taxon>
        <taxon>Metazoa</taxon>
        <taxon>Spiralia</taxon>
        <taxon>Lophotrochozoa</taxon>
        <taxon>Mollusca</taxon>
        <taxon>Gastropoda</taxon>
        <taxon>Heterobranchia</taxon>
        <taxon>Euthyneura</taxon>
        <taxon>Panpulmonata</taxon>
        <taxon>Hygrophila</taxon>
        <taxon>Lymnaeoidea</taxon>
        <taxon>Lymnaeidae</taxon>
        <taxon>Lymnaea</taxon>
    </lineage>
</organism>
<evidence type="ECO:0000256" key="1">
    <source>
        <dbReference type="SAM" id="MobiDB-lite"/>
    </source>
</evidence>
<dbReference type="EMBL" id="CAXITT010000584">
    <property type="protein sequence ID" value="CAL1543911.1"/>
    <property type="molecule type" value="Genomic_DNA"/>
</dbReference>
<feature type="compositionally biased region" description="Basic and acidic residues" evidence="1">
    <location>
        <begin position="94"/>
        <end position="106"/>
    </location>
</feature>
<reference evidence="2 3" key="1">
    <citation type="submission" date="2024-04" db="EMBL/GenBank/DDBJ databases">
        <authorList>
            <consortium name="Genoscope - CEA"/>
            <person name="William W."/>
        </authorList>
    </citation>
    <scope>NUCLEOTIDE SEQUENCE [LARGE SCALE GENOMIC DNA]</scope>
</reference>
<proteinExistence type="predicted"/>
<keyword evidence="3" id="KW-1185">Reference proteome</keyword>
<dbReference type="Proteomes" id="UP001497497">
    <property type="component" value="Unassembled WGS sequence"/>
</dbReference>
<sequence>MTAVEKEIGDQMKDYYMVELSARAVIRGKTDATPEEKMITRIPSFRIGPHTAPRIIPSNLVKEKEDVDEVKNVGLLSHEEARDIVVKTLLDKKRGSSKHVGADKGTPDMPWMHK</sequence>